<dbReference type="RefSeq" id="WP_167926904.1">
    <property type="nucleotide sequence ID" value="NZ_JAATVY010000015.1"/>
</dbReference>
<feature type="region of interest" description="Disordered" evidence="1">
    <location>
        <begin position="401"/>
        <end position="421"/>
    </location>
</feature>
<name>A0ABX0Y350_9ACTN</name>
<dbReference type="EMBL" id="JAATVY010000015">
    <property type="protein sequence ID" value="NJC71995.1"/>
    <property type="molecule type" value="Genomic_DNA"/>
</dbReference>
<dbReference type="Proteomes" id="UP000722989">
    <property type="component" value="Unassembled WGS sequence"/>
</dbReference>
<sequence>MATTRVHFGVAVDGPSPATPRLPRTLKIALVDDGGRLLDLRDADDDVYGYGQLLALLARHPASSGIAADADGVVTDLLCTAGRHLSITDLRSAEGYADHFAASQALSGHTAGSADRRAVGMAHALRTGILVPVAQPVPQHLRGLEHVLAAHTAALDGRDGAATALYEILRQLYPAVLRAFPDPAAELPLAILATLPDLQLLLEPSGEADRWVRRLVGDLSESSGADPTTVARAVATLEEALRRTPQHIGPARLARSPARAVHQVAAAVRAHDDAVSALLGTLAARLPDPLTARQPDPLTDRLPDPLTDRQREARVQPPWQADDLLLADPPVLRLVDPLPSDPVADDKSDDELPIFQQARSAWFARSPQNGADTPGGWTGPADEGWQAANRAAQPLLAGSTTVGLPRRAPMSNLVPGSAAPGENTAAIRRDAASVATHAASYFRGSRRDVTGDRAYGDGIADSGPVRNRTWDRPDGF</sequence>
<reference evidence="2 3" key="1">
    <citation type="submission" date="2020-03" db="EMBL/GenBank/DDBJ databases">
        <title>WGS of the type strain of Planosporangium spp.</title>
        <authorList>
            <person name="Thawai C."/>
        </authorList>
    </citation>
    <scope>NUCLEOTIDE SEQUENCE [LARGE SCALE GENOMIC DNA]</scope>
    <source>
        <strain evidence="2 3">TBRC 5610</strain>
    </source>
</reference>
<evidence type="ECO:0000256" key="1">
    <source>
        <dbReference type="SAM" id="MobiDB-lite"/>
    </source>
</evidence>
<feature type="compositionally biased region" description="Basic and acidic residues" evidence="1">
    <location>
        <begin position="445"/>
        <end position="455"/>
    </location>
</feature>
<keyword evidence="3" id="KW-1185">Reference proteome</keyword>
<feature type="region of interest" description="Disordered" evidence="1">
    <location>
        <begin position="443"/>
        <end position="476"/>
    </location>
</feature>
<organism evidence="2 3">
    <name type="scientific">Planosporangium thailandense</name>
    <dbReference type="NCBI Taxonomy" id="765197"/>
    <lineage>
        <taxon>Bacteria</taxon>
        <taxon>Bacillati</taxon>
        <taxon>Actinomycetota</taxon>
        <taxon>Actinomycetes</taxon>
        <taxon>Micromonosporales</taxon>
        <taxon>Micromonosporaceae</taxon>
        <taxon>Planosporangium</taxon>
    </lineage>
</organism>
<gene>
    <name evidence="2" type="ORF">HC031_20070</name>
</gene>
<accession>A0ABX0Y350</accession>
<feature type="region of interest" description="Disordered" evidence="1">
    <location>
        <begin position="288"/>
        <end position="316"/>
    </location>
</feature>
<protein>
    <submittedName>
        <fullName evidence="2">Uncharacterized protein</fullName>
    </submittedName>
</protein>
<evidence type="ECO:0000313" key="2">
    <source>
        <dbReference type="EMBL" id="NJC71995.1"/>
    </source>
</evidence>
<evidence type="ECO:0000313" key="3">
    <source>
        <dbReference type="Proteomes" id="UP000722989"/>
    </source>
</evidence>
<proteinExistence type="predicted"/>
<feature type="compositionally biased region" description="Basic and acidic residues" evidence="1">
    <location>
        <begin position="298"/>
        <end position="314"/>
    </location>
</feature>
<comment type="caution">
    <text evidence="2">The sequence shown here is derived from an EMBL/GenBank/DDBJ whole genome shotgun (WGS) entry which is preliminary data.</text>
</comment>